<evidence type="ECO:0000313" key="1">
    <source>
        <dbReference type="EMBL" id="PWK14338.1"/>
    </source>
</evidence>
<keyword evidence="2" id="KW-1185">Reference proteome</keyword>
<dbReference type="Proteomes" id="UP000245634">
    <property type="component" value="Unassembled WGS sequence"/>
</dbReference>
<reference evidence="1 2" key="1">
    <citation type="submission" date="2018-05" db="EMBL/GenBank/DDBJ databases">
        <title>Genomic Encyclopedia of Type Strains, Phase IV (KMG-IV): sequencing the most valuable type-strain genomes for metagenomic binning, comparative biology and taxonomic classification.</title>
        <authorList>
            <person name="Goeker M."/>
        </authorList>
    </citation>
    <scope>NUCLEOTIDE SEQUENCE [LARGE SCALE GENOMIC DNA]</scope>
    <source>
        <strain evidence="1 2">DSM 18773</strain>
    </source>
</reference>
<gene>
    <name evidence="1" type="ORF">C7459_10593</name>
</gene>
<dbReference type="AlphaFoldDB" id="A0A316DAD4"/>
<dbReference type="RefSeq" id="WP_109687756.1">
    <property type="nucleotide sequence ID" value="NZ_QGGL01000005.1"/>
</dbReference>
<evidence type="ECO:0008006" key="3">
    <source>
        <dbReference type="Google" id="ProtNLM"/>
    </source>
</evidence>
<protein>
    <recommendedName>
        <fullName evidence="3">HEPN domain-containing protein</fullName>
    </recommendedName>
</protein>
<sequence length="105" mass="12200">MSKVEMQAAFATMQENWQRMQSSDFDNAAEDAERFEGSFYKFTEAVQAWIKSLEEPKPHDLAAVLELPEIQAFSDELPTPLMLNFETELELMMEGITREPDEKYE</sequence>
<evidence type="ECO:0000313" key="2">
    <source>
        <dbReference type="Proteomes" id="UP000245634"/>
    </source>
</evidence>
<proteinExistence type="predicted"/>
<dbReference type="OrthoDB" id="2382111at2"/>
<dbReference type="EMBL" id="QGGL01000005">
    <property type="protein sequence ID" value="PWK14338.1"/>
    <property type="molecule type" value="Genomic_DNA"/>
</dbReference>
<comment type="caution">
    <text evidence="1">The sequence shown here is derived from an EMBL/GenBank/DDBJ whole genome shotgun (WGS) entry which is preliminary data.</text>
</comment>
<accession>A0A316DAD4</accession>
<name>A0A316DAD4_9BACL</name>
<organism evidence="1 2">
    <name type="scientific">Tumebacillus permanentifrigoris</name>
    <dbReference type="NCBI Taxonomy" id="378543"/>
    <lineage>
        <taxon>Bacteria</taxon>
        <taxon>Bacillati</taxon>
        <taxon>Bacillota</taxon>
        <taxon>Bacilli</taxon>
        <taxon>Bacillales</taxon>
        <taxon>Alicyclobacillaceae</taxon>
        <taxon>Tumebacillus</taxon>
    </lineage>
</organism>